<name>A0A0X3PCY5_SCHSO</name>
<dbReference type="AlphaFoldDB" id="A0A0X3PCY5"/>
<gene>
    <name evidence="2" type="ORF">TR119899</name>
</gene>
<feature type="non-terminal residue" evidence="2">
    <location>
        <position position="1"/>
    </location>
</feature>
<feature type="non-terminal residue" evidence="2">
    <location>
        <position position="296"/>
    </location>
</feature>
<proteinExistence type="predicted"/>
<accession>A0A0X3PCY5</accession>
<organism evidence="2">
    <name type="scientific">Schistocephalus solidus</name>
    <name type="common">Tapeworm</name>
    <dbReference type="NCBI Taxonomy" id="70667"/>
    <lineage>
        <taxon>Eukaryota</taxon>
        <taxon>Metazoa</taxon>
        <taxon>Spiralia</taxon>
        <taxon>Lophotrochozoa</taxon>
        <taxon>Platyhelminthes</taxon>
        <taxon>Cestoda</taxon>
        <taxon>Eucestoda</taxon>
        <taxon>Diphyllobothriidea</taxon>
        <taxon>Diphyllobothriidae</taxon>
        <taxon>Schistocephalus</taxon>
    </lineage>
</organism>
<protein>
    <submittedName>
        <fullName evidence="2">Uncharacterized protein</fullName>
    </submittedName>
</protein>
<evidence type="ECO:0000313" key="2">
    <source>
        <dbReference type="EMBL" id="JAP49613.1"/>
    </source>
</evidence>
<evidence type="ECO:0000256" key="1">
    <source>
        <dbReference type="SAM" id="MobiDB-lite"/>
    </source>
</evidence>
<dbReference type="EMBL" id="GEEE01013612">
    <property type="protein sequence ID" value="JAP49613.1"/>
    <property type="molecule type" value="Transcribed_RNA"/>
</dbReference>
<feature type="region of interest" description="Disordered" evidence="1">
    <location>
        <begin position="97"/>
        <end position="116"/>
    </location>
</feature>
<sequence length="296" mass="31276">PKTSALLSGVALRPEAKHTATMTSIAVESAQTQAITKIKYQTVHTAPSLMLEQTSASSQPSSTVEVEAKAPTLDTTVTSALLQFQPQTGVSQLQLARTDASTETDLPEPTPVQPIVPESPVQLVEDAPPMPEPITFSVCASQTPMQAYGQGISAATLEVAKKQTLSVALQTLMPSLTEDAVTHLVKATQPTLTASVQTVKPTFVATATMTSRDFESVPVPIVVDKAGSLEHTAPPMERPESMDAQASTVPVETYAREAQASPETLTHITTSHTLQVMPKPTIVSLKSTEVQAEGMP</sequence>
<reference evidence="2" key="1">
    <citation type="submission" date="2016-01" db="EMBL/GenBank/DDBJ databases">
        <title>Reference transcriptome for the parasite Schistocephalus solidus: insights into the molecular evolution of parasitism.</title>
        <authorList>
            <person name="Hebert F.O."/>
            <person name="Grambauer S."/>
            <person name="Barber I."/>
            <person name="Landry C.R."/>
            <person name="Aubin-Horth N."/>
        </authorList>
    </citation>
    <scope>NUCLEOTIDE SEQUENCE</scope>
</reference>